<dbReference type="GO" id="GO:0006357">
    <property type="term" value="P:regulation of transcription by RNA polymerase II"/>
    <property type="evidence" value="ECO:0007669"/>
    <property type="project" value="InterPro"/>
</dbReference>
<gene>
    <name evidence="6" type="primary">MED10</name>
    <name evidence="7" type="ORF">K491DRAFT_719325</name>
</gene>
<organism evidence="7 8">
    <name type="scientific">Lophiostoma macrostomum CBS 122681</name>
    <dbReference type="NCBI Taxonomy" id="1314788"/>
    <lineage>
        <taxon>Eukaryota</taxon>
        <taxon>Fungi</taxon>
        <taxon>Dikarya</taxon>
        <taxon>Ascomycota</taxon>
        <taxon>Pezizomycotina</taxon>
        <taxon>Dothideomycetes</taxon>
        <taxon>Pleosporomycetidae</taxon>
        <taxon>Pleosporales</taxon>
        <taxon>Lophiostomataceae</taxon>
        <taxon>Lophiostoma</taxon>
    </lineage>
</organism>
<dbReference type="InterPro" id="IPR019145">
    <property type="entry name" value="Mediator_Med10"/>
</dbReference>
<reference evidence="7" key="1">
    <citation type="journal article" date="2020" name="Stud. Mycol.">
        <title>101 Dothideomycetes genomes: a test case for predicting lifestyles and emergence of pathogens.</title>
        <authorList>
            <person name="Haridas S."/>
            <person name="Albert R."/>
            <person name="Binder M."/>
            <person name="Bloem J."/>
            <person name="Labutti K."/>
            <person name="Salamov A."/>
            <person name="Andreopoulos B."/>
            <person name="Baker S."/>
            <person name="Barry K."/>
            <person name="Bills G."/>
            <person name="Bluhm B."/>
            <person name="Cannon C."/>
            <person name="Castanera R."/>
            <person name="Culley D."/>
            <person name="Daum C."/>
            <person name="Ezra D."/>
            <person name="Gonzalez J."/>
            <person name="Henrissat B."/>
            <person name="Kuo A."/>
            <person name="Liang C."/>
            <person name="Lipzen A."/>
            <person name="Lutzoni F."/>
            <person name="Magnuson J."/>
            <person name="Mondo S."/>
            <person name="Nolan M."/>
            <person name="Ohm R."/>
            <person name="Pangilinan J."/>
            <person name="Park H.-J."/>
            <person name="Ramirez L."/>
            <person name="Alfaro M."/>
            <person name="Sun H."/>
            <person name="Tritt A."/>
            <person name="Yoshinaga Y."/>
            <person name="Zwiers L.-H."/>
            <person name="Turgeon B."/>
            <person name="Goodwin S."/>
            <person name="Spatafora J."/>
            <person name="Crous P."/>
            <person name="Grigoriev I."/>
        </authorList>
    </citation>
    <scope>NUCLEOTIDE SEQUENCE</scope>
    <source>
        <strain evidence="7">CBS 122681</strain>
    </source>
</reference>
<evidence type="ECO:0000256" key="2">
    <source>
        <dbReference type="ARBA" id="ARBA00005389"/>
    </source>
</evidence>
<keyword evidence="4 6" id="KW-0804">Transcription</keyword>
<name>A0A6A6SYB1_9PLEO</name>
<comment type="subcellular location">
    <subcellularLocation>
        <location evidence="1 6">Nucleus</location>
    </subcellularLocation>
</comment>
<sequence length="141" mass="15864">MGPPSQLMVNAVEAQLKDIVQNLYNLVVQPFDHQGNATQDAMKREIQSLVENLVKLSQTAPSVHIDIPPEVTTYVESSRNPDVFTREFVELVQRMNQMLKGRSEAYRLMRDTLAKDIMSAIPVLKDHVVQVVETTGDTITT</sequence>
<evidence type="ECO:0000256" key="6">
    <source>
        <dbReference type="RuleBase" id="RU364146"/>
    </source>
</evidence>
<dbReference type="GO" id="GO:0016592">
    <property type="term" value="C:mediator complex"/>
    <property type="evidence" value="ECO:0007669"/>
    <property type="project" value="InterPro"/>
</dbReference>
<proteinExistence type="inferred from homology"/>
<evidence type="ECO:0000256" key="1">
    <source>
        <dbReference type="ARBA" id="ARBA00004123"/>
    </source>
</evidence>
<evidence type="ECO:0000256" key="5">
    <source>
        <dbReference type="ARBA" id="ARBA00023242"/>
    </source>
</evidence>
<protein>
    <recommendedName>
        <fullName evidence="6">Mediator of RNA polymerase II transcription subunit 10</fullName>
    </recommendedName>
    <alternativeName>
        <fullName evidence="6">Mediator complex subunit 10</fullName>
    </alternativeName>
</protein>
<keyword evidence="3 6" id="KW-0805">Transcription regulation</keyword>
<comment type="subunit">
    <text evidence="6">Component of the Mediator complex.</text>
</comment>
<evidence type="ECO:0000313" key="7">
    <source>
        <dbReference type="EMBL" id="KAF2651991.1"/>
    </source>
</evidence>
<dbReference type="EMBL" id="MU004412">
    <property type="protein sequence ID" value="KAF2651991.1"/>
    <property type="molecule type" value="Genomic_DNA"/>
</dbReference>
<dbReference type="OrthoDB" id="337270at2759"/>
<comment type="similarity">
    <text evidence="2 6">Belongs to the Mediator complex subunit 10 family.</text>
</comment>
<keyword evidence="6" id="KW-0010">Activator</keyword>
<dbReference type="Proteomes" id="UP000799324">
    <property type="component" value="Unassembled WGS sequence"/>
</dbReference>
<comment type="function">
    <text evidence="6">Component of the Mediator complex, a coactivator involved in the regulated transcription of nearly all RNA polymerase II-dependent genes. Mediator functions as a bridge to convey information from gene-specific regulatory proteins to the basal RNA polymerase II transcription machinery. Mediator is recruited to promoters by direct interactions with regulatory proteins and serves as a scaffold for the assembly of a functional preinitiation complex with RNA polymerase II and the general transcription factors.</text>
</comment>
<keyword evidence="8" id="KW-1185">Reference proteome</keyword>
<dbReference type="Pfam" id="PF09748">
    <property type="entry name" value="Med10"/>
    <property type="match status" value="1"/>
</dbReference>
<accession>A0A6A6SYB1</accession>
<dbReference type="AlphaFoldDB" id="A0A6A6SYB1"/>
<dbReference type="GO" id="GO:0003712">
    <property type="term" value="F:transcription coregulator activity"/>
    <property type="evidence" value="ECO:0007669"/>
    <property type="project" value="InterPro"/>
</dbReference>
<evidence type="ECO:0000313" key="8">
    <source>
        <dbReference type="Proteomes" id="UP000799324"/>
    </source>
</evidence>
<keyword evidence="5 6" id="KW-0539">Nucleus</keyword>
<evidence type="ECO:0000256" key="4">
    <source>
        <dbReference type="ARBA" id="ARBA00023163"/>
    </source>
</evidence>
<evidence type="ECO:0000256" key="3">
    <source>
        <dbReference type="ARBA" id="ARBA00023015"/>
    </source>
</evidence>